<gene>
    <name evidence="1" type="ORF">I5677_08850</name>
</gene>
<organism evidence="1 2">
    <name type="scientific">Mobilitalea sibirica</name>
    <dbReference type="NCBI Taxonomy" id="1462919"/>
    <lineage>
        <taxon>Bacteria</taxon>
        <taxon>Bacillati</taxon>
        <taxon>Bacillota</taxon>
        <taxon>Clostridia</taxon>
        <taxon>Lachnospirales</taxon>
        <taxon>Lachnospiraceae</taxon>
        <taxon>Mobilitalea</taxon>
    </lineage>
</organism>
<sequence>MRIDKNTIYFEKEDCTNIENMVNEMRGYAIEEDADIFEPSEVPLLYIVKAYVMSKGYDASILKRKQIIGDNEDNIIISAILTHCFDYLLIA</sequence>
<dbReference type="EMBL" id="JAEAGR010000007">
    <property type="protein sequence ID" value="MBH1940997.1"/>
    <property type="molecule type" value="Genomic_DNA"/>
</dbReference>
<protein>
    <submittedName>
        <fullName evidence="1">Uncharacterized protein</fullName>
    </submittedName>
</protein>
<dbReference type="RefSeq" id="WP_197661217.1">
    <property type="nucleotide sequence ID" value="NZ_JAEAGR010000007.1"/>
</dbReference>
<reference evidence="1" key="1">
    <citation type="submission" date="2020-12" db="EMBL/GenBank/DDBJ databases">
        <title>M. sibirica DSM 26468T genome.</title>
        <authorList>
            <person name="Thieme N."/>
            <person name="Rettenmaier R."/>
            <person name="Zverlov V."/>
            <person name="Liebl W."/>
        </authorList>
    </citation>
    <scope>NUCLEOTIDE SEQUENCE</scope>
    <source>
        <strain evidence="1">DSM 26468</strain>
    </source>
</reference>
<evidence type="ECO:0000313" key="2">
    <source>
        <dbReference type="Proteomes" id="UP000623269"/>
    </source>
</evidence>
<accession>A0A8J7H2J5</accession>
<name>A0A8J7H2J5_9FIRM</name>
<proteinExistence type="predicted"/>
<dbReference type="AlphaFoldDB" id="A0A8J7H2J5"/>
<keyword evidence="2" id="KW-1185">Reference proteome</keyword>
<comment type="caution">
    <text evidence="1">The sequence shown here is derived from an EMBL/GenBank/DDBJ whole genome shotgun (WGS) entry which is preliminary data.</text>
</comment>
<dbReference type="Proteomes" id="UP000623269">
    <property type="component" value="Unassembled WGS sequence"/>
</dbReference>
<evidence type="ECO:0000313" key="1">
    <source>
        <dbReference type="EMBL" id="MBH1940997.1"/>
    </source>
</evidence>